<keyword evidence="4" id="KW-0694">RNA-binding</keyword>
<dbReference type="GO" id="GO:0006412">
    <property type="term" value="P:translation"/>
    <property type="evidence" value="ECO:0007669"/>
    <property type="project" value="InterPro"/>
</dbReference>
<feature type="region of interest" description="Disordered" evidence="7">
    <location>
        <begin position="1"/>
        <end position="20"/>
    </location>
</feature>
<dbReference type="GO" id="GO:0070181">
    <property type="term" value="F:small ribosomal subunit rRNA binding"/>
    <property type="evidence" value="ECO:0007669"/>
    <property type="project" value="TreeGrafter"/>
</dbReference>
<dbReference type="FunFam" id="1.20.58.110:FF:000001">
    <property type="entry name" value="30S ribosomal protein S20"/>
    <property type="match status" value="1"/>
</dbReference>
<feature type="compositionally biased region" description="Basic residues" evidence="7">
    <location>
        <begin position="9"/>
        <end position="20"/>
    </location>
</feature>
<organism evidence="8">
    <name type="scientific">hydrothermal vent metagenome</name>
    <dbReference type="NCBI Taxonomy" id="652676"/>
    <lineage>
        <taxon>unclassified sequences</taxon>
        <taxon>metagenomes</taxon>
        <taxon>ecological metagenomes</taxon>
    </lineage>
</organism>
<protein>
    <submittedName>
        <fullName evidence="8">SSU ribosomal protein S20p</fullName>
    </submittedName>
</protein>
<reference evidence="8" key="1">
    <citation type="submission" date="2018-06" db="EMBL/GenBank/DDBJ databases">
        <authorList>
            <person name="Zhirakovskaya E."/>
        </authorList>
    </citation>
    <scope>NUCLEOTIDE SEQUENCE</scope>
</reference>
<dbReference type="NCBIfam" id="TIGR00029">
    <property type="entry name" value="S20"/>
    <property type="match status" value="1"/>
</dbReference>
<sequence length="94" mass="10589">MPNTLSAKKSLRQNQRRRLRNRVHRTALRTVIKKFRVAAAGDNTEVAQTAFRLAAKKLDQAASRNLIHKNKAARTKSRLSKVLKTLQTTPATAE</sequence>
<comment type="function">
    <text evidence="1">Binds directly to 16S ribosomal RNA.</text>
</comment>
<gene>
    <name evidence="8" type="ORF">MNBD_PLANCTO02-1568</name>
</gene>
<keyword evidence="5 8" id="KW-0689">Ribosomal protein</keyword>
<dbReference type="Pfam" id="PF01649">
    <property type="entry name" value="Ribosomal_S20p"/>
    <property type="match status" value="1"/>
</dbReference>
<evidence type="ECO:0000256" key="6">
    <source>
        <dbReference type="ARBA" id="ARBA00023274"/>
    </source>
</evidence>
<dbReference type="AlphaFoldDB" id="A0A3B1DL20"/>
<evidence type="ECO:0000256" key="1">
    <source>
        <dbReference type="ARBA" id="ARBA00003134"/>
    </source>
</evidence>
<dbReference type="GO" id="GO:0003735">
    <property type="term" value="F:structural constituent of ribosome"/>
    <property type="evidence" value="ECO:0007669"/>
    <property type="project" value="InterPro"/>
</dbReference>
<evidence type="ECO:0000256" key="5">
    <source>
        <dbReference type="ARBA" id="ARBA00022980"/>
    </source>
</evidence>
<keyword evidence="6" id="KW-0687">Ribonucleoprotein</keyword>
<dbReference type="GO" id="GO:0005829">
    <property type="term" value="C:cytosol"/>
    <property type="evidence" value="ECO:0007669"/>
    <property type="project" value="TreeGrafter"/>
</dbReference>
<proteinExistence type="inferred from homology"/>
<accession>A0A3B1DL20</accession>
<name>A0A3B1DL20_9ZZZZ</name>
<evidence type="ECO:0000256" key="2">
    <source>
        <dbReference type="ARBA" id="ARBA00007634"/>
    </source>
</evidence>
<dbReference type="InterPro" id="IPR036510">
    <property type="entry name" value="Ribosomal_bS20_sf"/>
</dbReference>
<evidence type="ECO:0000313" key="8">
    <source>
        <dbReference type="EMBL" id="VAX39611.1"/>
    </source>
</evidence>
<dbReference type="HAMAP" id="MF_00500">
    <property type="entry name" value="Ribosomal_bS20"/>
    <property type="match status" value="1"/>
</dbReference>
<dbReference type="InterPro" id="IPR002583">
    <property type="entry name" value="Ribosomal_bS20"/>
</dbReference>
<keyword evidence="3" id="KW-0699">rRNA-binding</keyword>
<evidence type="ECO:0000256" key="3">
    <source>
        <dbReference type="ARBA" id="ARBA00022730"/>
    </source>
</evidence>
<dbReference type="GO" id="GO:0015935">
    <property type="term" value="C:small ribosomal subunit"/>
    <property type="evidence" value="ECO:0007669"/>
    <property type="project" value="TreeGrafter"/>
</dbReference>
<dbReference type="PANTHER" id="PTHR33398:SF1">
    <property type="entry name" value="SMALL RIBOSOMAL SUBUNIT PROTEIN BS20C"/>
    <property type="match status" value="1"/>
</dbReference>
<dbReference type="EMBL" id="UOGL01000348">
    <property type="protein sequence ID" value="VAX39611.1"/>
    <property type="molecule type" value="Genomic_DNA"/>
</dbReference>
<dbReference type="SUPFAM" id="SSF46992">
    <property type="entry name" value="Ribosomal protein S20"/>
    <property type="match status" value="1"/>
</dbReference>
<dbReference type="PANTHER" id="PTHR33398">
    <property type="entry name" value="30S RIBOSOMAL PROTEIN S20"/>
    <property type="match status" value="1"/>
</dbReference>
<dbReference type="Gene3D" id="1.20.58.110">
    <property type="entry name" value="Ribosomal protein S20"/>
    <property type="match status" value="1"/>
</dbReference>
<comment type="similarity">
    <text evidence="2">Belongs to the bacterial ribosomal protein bS20 family.</text>
</comment>
<evidence type="ECO:0000256" key="7">
    <source>
        <dbReference type="SAM" id="MobiDB-lite"/>
    </source>
</evidence>
<evidence type="ECO:0000256" key="4">
    <source>
        <dbReference type="ARBA" id="ARBA00022884"/>
    </source>
</evidence>